<keyword evidence="4" id="KW-1185">Reference proteome</keyword>
<feature type="region of interest" description="Disordered" evidence="1">
    <location>
        <begin position="38"/>
        <end position="69"/>
    </location>
</feature>
<protein>
    <recommendedName>
        <fullName evidence="2">DUF222 domain-containing protein</fullName>
    </recommendedName>
</protein>
<feature type="compositionally biased region" description="Polar residues" evidence="1">
    <location>
        <begin position="330"/>
        <end position="340"/>
    </location>
</feature>
<dbReference type="AlphaFoldDB" id="A0A2V3DXF6"/>
<feature type="region of interest" description="Disordered" evidence="1">
    <location>
        <begin position="296"/>
        <end position="392"/>
    </location>
</feature>
<reference evidence="3 4" key="1">
    <citation type="submission" date="2018-05" db="EMBL/GenBank/DDBJ databases">
        <title>Genetic diversity of glacier-inhabiting Cryobacterium bacteria in China and description of Cryobacterium mengkeensis sp. nov. and Arthrobacter glacialis sp. nov.</title>
        <authorList>
            <person name="Liu Q."/>
            <person name="Xin Y.-H."/>
        </authorList>
    </citation>
    <scope>NUCLEOTIDE SEQUENCE [LARGE SCALE GENOMIC DNA]</scope>
    <source>
        <strain evidence="3 4">GP3</strain>
    </source>
</reference>
<sequence>MDTARGNPVNPGSLSGALRVGDHVHQLLNLAHALSTTTEPTGANTVGEPAAPTACSSSAGPSQDPGPVLGREVSVGLDLGLFTDVECVRWAQDLEQLLRFGQALAVQAAGELNERVHAGRYAETGARGGTNLLVQSLQLSTSEANRRIRLAKEVLPITDPITGTTAPTAYTGLATAFFNGSLSQERALTVAHYLDEASRLAKNARISTEEATEVEEALVSTAQLQGPDFIRAVGNQIMSHLDPDGNKPSTSDLIAKQGLFFRQPRRGLVSLYGACTIEQYEQLFALISFATNPNKHTNPNTINTNDPDQEDGTDQDDGTDTSGGTDTTRNQECAGQSSLLEQLRDLSAQFTTPNPPEPEPPEPPELSDPPTLTKTTEPEPARVTPPPLSNGW</sequence>
<evidence type="ECO:0000259" key="2">
    <source>
        <dbReference type="Pfam" id="PF02720"/>
    </source>
</evidence>
<evidence type="ECO:0000256" key="1">
    <source>
        <dbReference type="SAM" id="MobiDB-lite"/>
    </source>
</evidence>
<evidence type="ECO:0000313" key="3">
    <source>
        <dbReference type="EMBL" id="PXA69210.1"/>
    </source>
</evidence>
<dbReference type="OrthoDB" id="5177627at2"/>
<accession>A0A2V3DXF6</accession>
<name>A0A2V3DXF6_9MICC</name>
<gene>
    <name evidence="3" type="ORF">CVS29_01175</name>
</gene>
<dbReference type="EMBL" id="QHLZ01000001">
    <property type="protein sequence ID" value="PXA69210.1"/>
    <property type="molecule type" value="Genomic_DNA"/>
</dbReference>
<feature type="compositionally biased region" description="Acidic residues" evidence="1">
    <location>
        <begin position="307"/>
        <end position="319"/>
    </location>
</feature>
<dbReference type="InterPro" id="IPR003870">
    <property type="entry name" value="DUF222"/>
</dbReference>
<feature type="domain" description="DUF222" evidence="2">
    <location>
        <begin position="99"/>
        <end position="286"/>
    </location>
</feature>
<comment type="caution">
    <text evidence="3">The sequence shown here is derived from an EMBL/GenBank/DDBJ whole genome shotgun (WGS) entry which is preliminary data.</text>
</comment>
<dbReference type="Pfam" id="PF02720">
    <property type="entry name" value="DUF222"/>
    <property type="match status" value="1"/>
</dbReference>
<organism evidence="3 4">
    <name type="scientific">Arthrobacter psychrochitiniphilus</name>
    <dbReference type="NCBI Taxonomy" id="291045"/>
    <lineage>
        <taxon>Bacteria</taxon>
        <taxon>Bacillati</taxon>
        <taxon>Actinomycetota</taxon>
        <taxon>Actinomycetes</taxon>
        <taxon>Micrococcales</taxon>
        <taxon>Micrococcaceae</taxon>
        <taxon>Arthrobacter</taxon>
    </lineage>
</organism>
<dbReference type="Proteomes" id="UP000246303">
    <property type="component" value="Unassembled WGS sequence"/>
</dbReference>
<dbReference type="RefSeq" id="WP_110104498.1">
    <property type="nucleotide sequence ID" value="NZ_JACBZZ010000001.1"/>
</dbReference>
<feature type="compositionally biased region" description="Pro residues" evidence="1">
    <location>
        <begin position="353"/>
        <end position="367"/>
    </location>
</feature>
<feature type="compositionally biased region" description="Low complexity" evidence="1">
    <location>
        <begin position="297"/>
        <end position="306"/>
    </location>
</feature>
<evidence type="ECO:0000313" key="4">
    <source>
        <dbReference type="Proteomes" id="UP000246303"/>
    </source>
</evidence>
<proteinExistence type="predicted"/>
<feature type="compositionally biased region" description="Pro residues" evidence="1">
    <location>
        <begin position="383"/>
        <end position="392"/>
    </location>
</feature>